<proteinExistence type="inferred from homology"/>
<evidence type="ECO:0000256" key="9">
    <source>
        <dbReference type="SAM" id="Phobius"/>
    </source>
</evidence>
<name>A0A8K0SU10_9HYPO</name>
<dbReference type="PROSITE" id="PS00086">
    <property type="entry name" value="CYTOCHROME_P450"/>
    <property type="match status" value="1"/>
</dbReference>
<dbReference type="EMBL" id="JAGPNK010000004">
    <property type="protein sequence ID" value="KAH7322542.1"/>
    <property type="molecule type" value="Genomic_DNA"/>
</dbReference>
<dbReference type="OrthoDB" id="3934656at2759"/>
<keyword evidence="8" id="KW-0503">Monooxygenase</keyword>
<dbReference type="GO" id="GO:0020037">
    <property type="term" value="F:heme binding"/>
    <property type="evidence" value="ECO:0007669"/>
    <property type="project" value="InterPro"/>
</dbReference>
<dbReference type="Gene3D" id="1.10.630.10">
    <property type="entry name" value="Cytochrome P450"/>
    <property type="match status" value="1"/>
</dbReference>
<dbReference type="Pfam" id="PF00067">
    <property type="entry name" value="p450"/>
    <property type="match status" value="1"/>
</dbReference>
<dbReference type="Proteomes" id="UP000813444">
    <property type="component" value="Unassembled WGS sequence"/>
</dbReference>
<evidence type="ECO:0000256" key="7">
    <source>
        <dbReference type="PIRSR" id="PIRSR602401-1"/>
    </source>
</evidence>
<reference evidence="10" key="1">
    <citation type="journal article" date="2021" name="Nat. Commun.">
        <title>Genetic determinants of endophytism in the Arabidopsis root mycobiome.</title>
        <authorList>
            <person name="Mesny F."/>
            <person name="Miyauchi S."/>
            <person name="Thiergart T."/>
            <person name="Pickel B."/>
            <person name="Atanasova L."/>
            <person name="Karlsson M."/>
            <person name="Huettel B."/>
            <person name="Barry K.W."/>
            <person name="Haridas S."/>
            <person name="Chen C."/>
            <person name="Bauer D."/>
            <person name="Andreopoulos W."/>
            <person name="Pangilinan J."/>
            <person name="LaButti K."/>
            <person name="Riley R."/>
            <person name="Lipzen A."/>
            <person name="Clum A."/>
            <person name="Drula E."/>
            <person name="Henrissat B."/>
            <person name="Kohler A."/>
            <person name="Grigoriev I.V."/>
            <person name="Martin F.M."/>
            <person name="Hacquard S."/>
        </authorList>
    </citation>
    <scope>NUCLEOTIDE SEQUENCE</scope>
    <source>
        <strain evidence="10">MPI-CAGE-CH-0235</strain>
    </source>
</reference>
<dbReference type="PANTHER" id="PTHR24305">
    <property type="entry name" value="CYTOCHROME P450"/>
    <property type="match status" value="1"/>
</dbReference>
<comment type="caution">
    <text evidence="10">The sequence shown here is derived from an EMBL/GenBank/DDBJ whole genome shotgun (WGS) entry which is preliminary data.</text>
</comment>
<dbReference type="PRINTS" id="PR00385">
    <property type="entry name" value="P450"/>
</dbReference>
<comment type="similarity">
    <text evidence="8">Belongs to the cytochrome P450 family.</text>
</comment>
<keyword evidence="6 7" id="KW-0408">Iron</keyword>
<evidence type="ECO:0000313" key="10">
    <source>
        <dbReference type="EMBL" id="KAH7322542.1"/>
    </source>
</evidence>
<sequence>MLLDSSPRALSTSVAYAVVAAVIGKIAWQWFRLRRIPGPFLAKLTNLPRAYWVWSRRPHEIHIELHEKHGHLVRFGPNMVSAGNAQEVDKIYRLHSPLGKACYSPDCGSDFYHVILPMSKGKILPGLFATQDEGIHRMLKRPIGGIYSMSNLTSFESLVDATIEAFMEQLDKRFVKTRAVCDWGLWLQYFAFDVVGEITFSTRLGFLEHGKDIDGIMDSIWRWFQYVAVVGQIPWVDYLWVKNPIVSRLRPASWSPMVAFAVKQQNEREAKMAAGEPVNSKDFLSRFLAAMEKDPSIPKWALTAWTSSNVLAGSDTTAIFLRTLFKNLGEHPQTLQKLRAEIDAARARGELSRIVTWKESRRLPYLEACIQEAGRIHPPFGLNLERVVPAGGIEISGEHIPEGTIVGMNAWVVHRDRQVFGADADKWRPERWIEADPVQRKKMDDGLLTFGAGHRTCLGKHISLLEIYKLVPTILQEYEFTFANPSKVWRVENRWFVPQFDFMAYISKRTLV</sequence>
<evidence type="ECO:0000313" key="11">
    <source>
        <dbReference type="Proteomes" id="UP000813444"/>
    </source>
</evidence>
<accession>A0A8K0SU10</accession>
<keyword evidence="11" id="KW-1185">Reference proteome</keyword>
<dbReference type="SUPFAM" id="SSF48264">
    <property type="entry name" value="Cytochrome P450"/>
    <property type="match status" value="1"/>
</dbReference>
<dbReference type="GO" id="GO:0005506">
    <property type="term" value="F:iron ion binding"/>
    <property type="evidence" value="ECO:0007669"/>
    <property type="project" value="InterPro"/>
</dbReference>
<dbReference type="InterPro" id="IPR001128">
    <property type="entry name" value="Cyt_P450"/>
</dbReference>
<keyword evidence="9" id="KW-0812">Transmembrane</keyword>
<gene>
    <name evidence="10" type="ORF">B0I35DRAFT_389492</name>
</gene>
<keyword evidence="9" id="KW-0472">Membrane</keyword>
<keyword evidence="4 7" id="KW-0479">Metal-binding</keyword>
<dbReference type="PRINTS" id="PR00463">
    <property type="entry name" value="EP450I"/>
</dbReference>
<organism evidence="10 11">
    <name type="scientific">Stachybotrys elegans</name>
    <dbReference type="NCBI Taxonomy" id="80388"/>
    <lineage>
        <taxon>Eukaryota</taxon>
        <taxon>Fungi</taxon>
        <taxon>Dikarya</taxon>
        <taxon>Ascomycota</taxon>
        <taxon>Pezizomycotina</taxon>
        <taxon>Sordariomycetes</taxon>
        <taxon>Hypocreomycetidae</taxon>
        <taxon>Hypocreales</taxon>
        <taxon>Stachybotryaceae</taxon>
        <taxon>Stachybotrys</taxon>
    </lineage>
</organism>
<keyword evidence="9" id="KW-1133">Transmembrane helix</keyword>
<dbReference type="PANTHER" id="PTHR24305:SF235">
    <property type="entry name" value="CYTOCHROME P450 MONOOXYGENASE APDB-RELATED"/>
    <property type="match status" value="1"/>
</dbReference>
<dbReference type="FunFam" id="1.10.630.10:FF:000050">
    <property type="entry name" value="Cytochrome P450 monooxygenase"/>
    <property type="match status" value="1"/>
</dbReference>
<dbReference type="GO" id="GO:0016705">
    <property type="term" value="F:oxidoreductase activity, acting on paired donors, with incorporation or reduction of molecular oxygen"/>
    <property type="evidence" value="ECO:0007669"/>
    <property type="project" value="InterPro"/>
</dbReference>
<comment type="cofactor">
    <cofactor evidence="1 7">
        <name>heme</name>
        <dbReference type="ChEBI" id="CHEBI:30413"/>
    </cofactor>
</comment>
<dbReference type="InterPro" id="IPR002401">
    <property type="entry name" value="Cyt_P450_E_grp-I"/>
</dbReference>
<evidence type="ECO:0000256" key="5">
    <source>
        <dbReference type="ARBA" id="ARBA00023002"/>
    </source>
</evidence>
<dbReference type="InterPro" id="IPR036396">
    <property type="entry name" value="Cyt_P450_sf"/>
</dbReference>
<evidence type="ECO:0000256" key="1">
    <source>
        <dbReference type="ARBA" id="ARBA00001971"/>
    </source>
</evidence>
<dbReference type="CDD" id="cd11060">
    <property type="entry name" value="CYP57A1-like"/>
    <property type="match status" value="1"/>
</dbReference>
<keyword evidence="3 7" id="KW-0349">Heme</keyword>
<keyword evidence="5 8" id="KW-0560">Oxidoreductase</keyword>
<dbReference type="GO" id="GO:0004497">
    <property type="term" value="F:monooxygenase activity"/>
    <property type="evidence" value="ECO:0007669"/>
    <property type="project" value="UniProtKB-KW"/>
</dbReference>
<feature type="binding site" description="axial binding residue" evidence="7">
    <location>
        <position position="457"/>
    </location>
    <ligand>
        <name>heme</name>
        <dbReference type="ChEBI" id="CHEBI:30413"/>
    </ligand>
    <ligandPart>
        <name>Fe</name>
        <dbReference type="ChEBI" id="CHEBI:18248"/>
    </ligandPart>
</feature>
<evidence type="ECO:0000256" key="4">
    <source>
        <dbReference type="ARBA" id="ARBA00022723"/>
    </source>
</evidence>
<evidence type="ECO:0000256" key="8">
    <source>
        <dbReference type="RuleBase" id="RU000461"/>
    </source>
</evidence>
<comment type="pathway">
    <text evidence="2">Mycotoxin biosynthesis.</text>
</comment>
<evidence type="ECO:0000256" key="3">
    <source>
        <dbReference type="ARBA" id="ARBA00022617"/>
    </source>
</evidence>
<protein>
    <submittedName>
        <fullName evidence="10">Cytochrome P450</fullName>
    </submittedName>
</protein>
<dbReference type="InterPro" id="IPR017972">
    <property type="entry name" value="Cyt_P450_CS"/>
</dbReference>
<dbReference type="InterPro" id="IPR050121">
    <property type="entry name" value="Cytochrome_P450_monoxygenase"/>
</dbReference>
<evidence type="ECO:0000256" key="2">
    <source>
        <dbReference type="ARBA" id="ARBA00004685"/>
    </source>
</evidence>
<dbReference type="GO" id="GO:0044550">
    <property type="term" value="P:secondary metabolite biosynthetic process"/>
    <property type="evidence" value="ECO:0007669"/>
    <property type="project" value="UniProtKB-ARBA"/>
</dbReference>
<feature type="transmembrane region" description="Helical" evidence="9">
    <location>
        <begin position="12"/>
        <end position="31"/>
    </location>
</feature>
<dbReference type="AlphaFoldDB" id="A0A8K0SU10"/>
<evidence type="ECO:0000256" key="6">
    <source>
        <dbReference type="ARBA" id="ARBA00023004"/>
    </source>
</evidence>